<evidence type="ECO:0000313" key="3">
    <source>
        <dbReference type="Proteomes" id="UP001162802"/>
    </source>
</evidence>
<accession>A0ABT0AC54</accession>
<dbReference type="Proteomes" id="UP001162802">
    <property type="component" value="Unassembled WGS sequence"/>
</dbReference>
<feature type="signal peptide" evidence="1">
    <location>
        <begin position="1"/>
        <end position="23"/>
    </location>
</feature>
<evidence type="ECO:0000313" key="2">
    <source>
        <dbReference type="EMBL" id="MCJ1960768.1"/>
    </source>
</evidence>
<keyword evidence="3" id="KW-1185">Reference proteome</keyword>
<proteinExistence type="predicted"/>
<protein>
    <submittedName>
        <fullName evidence="2">Uncharacterized protein</fullName>
    </submittedName>
</protein>
<comment type="caution">
    <text evidence="2">The sequence shown here is derived from an EMBL/GenBank/DDBJ whole genome shotgun (WGS) entry which is preliminary data.</text>
</comment>
<name>A0ABT0AC54_9SPHN</name>
<gene>
    <name evidence="2" type="ORF">MTR65_08760</name>
</gene>
<sequence length="95" mass="9948">MPYTKPLVLAVSASFLLGGLTGAVMPTQMKAPIGPDWRDKYNAPLQLDSPSFYVEPGPQDLTPARAEVDAPTGITPAVAMDIPAGPVETAQLASR</sequence>
<organism evidence="2 3">
    <name type="scientific">Novosphingobium mangrovi</name>
    <name type="common">ex Hu et al. 2023</name>
    <dbReference type="NCBI Taxonomy" id="2930094"/>
    <lineage>
        <taxon>Bacteria</taxon>
        <taxon>Pseudomonadati</taxon>
        <taxon>Pseudomonadota</taxon>
        <taxon>Alphaproteobacteria</taxon>
        <taxon>Sphingomonadales</taxon>
        <taxon>Sphingomonadaceae</taxon>
        <taxon>Novosphingobium</taxon>
    </lineage>
</organism>
<dbReference type="RefSeq" id="WP_243799216.1">
    <property type="nucleotide sequence ID" value="NZ_JALHAT010000012.1"/>
</dbReference>
<feature type="chain" id="PRO_5045641135" evidence="1">
    <location>
        <begin position="24"/>
        <end position="95"/>
    </location>
</feature>
<dbReference type="EMBL" id="JALHAT010000012">
    <property type="protein sequence ID" value="MCJ1960768.1"/>
    <property type="molecule type" value="Genomic_DNA"/>
</dbReference>
<keyword evidence="1" id="KW-0732">Signal</keyword>
<reference evidence="2" key="1">
    <citation type="submission" date="2022-03" db="EMBL/GenBank/DDBJ databases">
        <title>Identification of a novel bacterium isolated from mangrove sediments.</title>
        <authorList>
            <person name="Pan X."/>
        </authorList>
    </citation>
    <scope>NUCLEOTIDE SEQUENCE</scope>
    <source>
        <strain evidence="2">B2637</strain>
    </source>
</reference>
<evidence type="ECO:0000256" key="1">
    <source>
        <dbReference type="SAM" id="SignalP"/>
    </source>
</evidence>